<proteinExistence type="inferred from homology"/>
<dbReference type="SUPFAM" id="SSF53613">
    <property type="entry name" value="Ribokinase-like"/>
    <property type="match status" value="1"/>
</dbReference>
<keyword evidence="3 5" id="KW-0418">Kinase</keyword>
<evidence type="ECO:0000313" key="6">
    <source>
        <dbReference type="Proteomes" id="UP000247416"/>
    </source>
</evidence>
<feature type="domain" description="Carbohydrate kinase PfkB" evidence="4">
    <location>
        <begin position="5"/>
        <end position="309"/>
    </location>
</feature>
<evidence type="ECO:0000259" key="4">
    <source>
        <dbReference type="Pfam" id="PF00294"/>
    </source>
</evidence>
<dbReference type="CDD" id="cd01167">
    <property type="entry name" value="bac_FRK"/>
    <property type="match status" value="1"/>
</dbReference>
<dbReference type="GO" id="GO:0008865">
    <property type="term" value="F:fructokinase activity"/>
    <property type="evidence" value="ECO:0007669"/>
    <property type="project" value="UniProtKB-ARBA"/>
</dbReference>
<dbReference type="InterPro" id="IPR029056">
    <property type="entry name" value="Ribokinase-like"/>
</dbReference>
<dbReference type="InterPro" id="IPR002139">
    <property type="entry name" value="Ribo/fructo_kinase"/>
</dbReference>
<comment type="caution">
    <text evidence="5">The sequence shown here is derived from an EMBL/GenBank/DDBJ whole genome shotgun (WGS) entry which is preliminary data.</text>
</comment>
<protein>
    <submittedName>
        <fullName evidence="5">Fructokinase</fullName>
    </submittedName>
</protein>
<dbReference type="PRINTS" id="PR00990">
    <property type="entry name" value="RIBOKINASE"/>
</dbReference>
<evidence type="ECO:0000256" key="3">
    <source>
        <dbReference type="ARBA" id="ARBA00022777"/>
    </source>
</evidence>
<accession>A0A318TNL2</accession>
<keyword evidence="2" id="KW-0808">Transferase</keyword>
<organism evidence="5 6">
    <name type="scientific">Ureibacillus chungkukjangi</name>
    <dbReference type="NCBI Taxonomy" id="1202712"/>
    <lineage>
        <taxon>Bacteria</taxon>
        <taxon>Bacillati</taxon>
        <taxon>Bacillota</taxon>
        <taxon>Bacilli</taxon>
        <taxon>Bacillales</taxon>
        <taxon>Caryophanaceae</taxon>
        <taxon>Ureibacillus</taxon>
    </lineage>
</organism>
<dbReference type="Proteomes" id="UP000247416">
    <property type="component" value="Unassembled WGS sequence"/>
</dbReference>
<reference evidence="5 6" key="1">
    <citation type="submission" date="2018-06" db="EMBL/GenBank/DDBJ databases">
        <title>Genomic Encyclopedia of Archaeal and Bacterial Type Strains, Phase II (KMG-II): from individual species to whole genera.</title>
        <authorList>
            <person name="Goeker M."/>
        </authorList>
    </citation>
    <scope>NUCLEOTIDE SEQUENCE [LARGE SCALE GENOMIC DNA]</scope>
    <source>
        <strain evidence="5 6">KACC 16626</strain>
    </source>
</reference>
<evidence type="ECO:0000313" key="5">
    <source>
        <dbReference type="EMBL" id="PYF06356.1"/>
    </source>
</evidence>
<dbReference type="InterPro" id="IPR002173">
    <property type="entry name" value="Carboh/pur_kinase_PfkB_CS"/>
</dbReference>
<evidence type="ECO:0000256" key="1">
    <source>
        <dbReference type="ARBA" id="ARBA00010688"/>
    </source>
</evidence>
<dbReference type="PANTHER" id="PTHR43085">
    <property type="entry name" value="HEXOKINASE FAMILY MEMBER"/>
    <property type="match status" value="1"/>
</dbReference>
<dbReference type="InterPro" id="IPR050306">
    <property type="entry name" value="PfkB_Carbo_kinase"/>
</dbReference>
<dbReference type="GO" id="GO:0006000">
    <property type="term" value="P:fructose metabolic process"/>
    <property type="evidence" value="ECO:0007669"/>
    <property type="project" value="UniProtKB-ARBA"/>
</dbReference>
<dbReference type="Gene3D" id="3.40.1190.20">
    <property type="match status" value="1"/>
</dbReference>
<keyword evidence="6" id="KW-1185">Reference proteome</keyword>
<comment type="similarity">
    <text evidence="1">Belongs to the carbohydrate kinase PfkB family.</text>
</comment>
<dbReference type="EMBL" id="QJTJ01000010">
    <property type="protein sequence ID" value="PYF06356.1"/>
    <property type="molecule type" value="Genomic_DNA"/>
</dbReference>
<sequence>MNQPILCVGELLIDFFSTDRNANLVDSVSFTKQAGGAPANVSAAIAKLGGEAHFCGKVGNDSFGDYLQKTLEHLNVNTTLLFKDDTHPTTLAFVSLQEDGQRDFIFNRGADAFLSLNEVPKNLFDTMKLVHFGSATALLPGALQQTYTKLLDAAKDNDCYISFDPNFRSDLWKGQEAEFVKLARDLIAKCDFLKVSDEELTLLTNKSDITKAVSELHAIGAKCIAVTLGKAGTYLSFEENSATVPSIPIQAVDTTGAGDAFVGATLFQLGKLENPQSLSFLEWQNIVHFSNKVAAKVCEKIGAITALPTIEDI</sequence>
<name>A0A318TNL2_9BACL</name>
<gene>
    <name evidence="5" type="ORF">BJ095_11059</name>
</gene>
<dbReference type="PANTHER" id="PTHR43085:SF54">
    <property type="entry name" value="PUTATIVE-RELATED"/>
    <property type="match status" value="1"/>
</dbReference>
<dbReference type="InterPro" id="IPR011611">
    <property type="entry name" value="PfkB_dom"/>
</dbReference>
<dbReference type="Pfam" id="PF00294">
    <property type="entry name" value="PfkB"/>
    <property type="match status" value="1"/>
</dbReference>
<dbReference type="AlphaFoldDB" id="A0A318TNL2"/>
<evidence type="ECO:0000256" key="2">
    <source>
        <dbReference type="ARBA" id="ARBA00022679"/>
    </source>
</evidence>
<dbReference type="PROSITE" id="PS00583">
    <property type="entry name" value="PFKB_KINASES_1"/>
    <property type="match status" value="1"/>
</dbReference>